<protein>
    <recommendedName>
        <fullName evidence="1">DUF6533 domain-containing protein</fullName>
    </recommendedName>
</protein>
<organism evidence="2 3">
    <name type="scientific">Serendipita vermifera MAFF 305830</name>
    <dbReference type="NCBI Taxonomy" id="933852"/>
    <lineage>
        <taxon>Eukaryota</taxon>
        <taxon>Fungi</taxon>
        <taxon>Dikarya</taxon>
        <taxon>Basidiomycota</taxon>
        <taxon>Agaricomycotina</taxon>
        <taxon>Agaricomycetes</taxon>
        <taxon>Sebacinales</taxon>
        <taxon>Serendipitaceae</taxon>
        <taxon>Serendipita</taxon>
    </lineage>
</organism>
<dbReference type="Proteomes" id="UP000054097">
    <property type="component" value="Unassembled WGS sequence"/>
</dbReference>
<sequence>MPQLPDFIMAELPKVVEGIERSRYFGISGTTIMLYDLMLTFSTEVNHVWVNERRIAMPSLLFMLNRYLPIPILVLNIYASNPLRQNPLTDRLQRGCSDRSCWMGLQPNERNMAAFITRN</sequence>
<feature type="domain" description="DUF6533" evidence="1">
    <location>
        <begin position="24"/>
        <end position="70"/>
    </location>
</feature>
<reference evidence="2 3" key="1">
    <citation type="submission" date="2014-04" db="EMBL/GenBank/DDBJ databases">
        <authorList>
            <consortium name="DOE Joint Genome Institute"/>
            <person name="Kuo A."/>
            <person name="Zuccaro A."/>
            <person name="Kohler A."/>
            <person name="Nagy L.G."/>
            <person name="Floudas D."/>
            <person name="Copeland A."/>
            <person name="Barry K.W."/>
            <person name="Cichocki N."/>
            <person name="Veneault-Fourrey C."/>
            <person name="LaButti K."/>
            <person name="Lindquist E.A."/>
            <person name="Lipzen A."/>
            <person name="Lundell T."/>
            <person name="Morin E."/>
            <person name="Murat C."/>
            <person name="Sun H."/>
            <person name="Tunlid A."/>
            <person name="Henrissat B."/>
            <person name="Grigoriev I.V."/>
            <person name="Hibbett D.S."/>
            <person name="Martin F."/>
            <person name="Nordberg H.P."/>
            <person name="Cantor M.N."/>
            <person name="Hua S.X."/>
        </authorList>
    </citation>
    <scope>NUCLEOTIDE SEQUENCE [LARGE SCALE GENOMIC DNA]</scope>
    <source>
        <strain evidence="2 3">MAFF 305830</strain>
    </source>
</reference>
<accession>A0A0C3BK31</accession>
<dbReference type="OrthoDB" id="2745134at2759"/>
<gene>
    <name evidence="2" type="ORF">M408DRAFT_218835</name>
</gene>
<keyword evidence="3" id="KW-1185">Reference proteome</keyword>
<name>A0A0C3BK31_SERVB</name>
<dbReference type="Pfam" id="PF20151">
    <property type="entry name" value="DUF6533"/>
    <property type="match status" value="1"/>
</dbReference>
<evidence type="ECO:0000259" key="1">
    <source>
        <dbReference type="Pfam" id="PF20151"/>
    </source>
</evidence>
<proteinExistence type="predicted"/>
<dbReference type="HOGENOM" id="CLU_2062909_0_0_1"/>
<reference evidence="3" key="2">
    <citation type="submission" date="2015-01" db="EMBL/GenBank/DDBJ databases">
        <title>Evolutionary Origins and Diversification of the Mycorrhizal Mutualists.</title>
        <authorList>
            <consortium name="DOE Joint Genome Institute"/>
            <consortium name="Mycorrhizal Genomics Consortium"/>
            <person name="Kohler A."/>
            <person name="Kuo A."/>
            <person name="Nagy L.G."/>
            <person name="Floudas D."/>
            <person name="Copeland A."/>
            <person name="Barry K.W."/>
            <person name="Cichocki N."/>
            <person name="Veneault-Fourrey C."/>
            <person name="LaButti K."/>
            <person name="Lindquist E.A."/>
            <person name="Lipzen A."/>
            <person name="Lundell T."/>
            <person name="Morin E."/>
            <person name="Murat C."/>
            <person name="Riley R."/>
            <person name="Ohm R."/>
            <person name="Sun H."/>
            <person name="Tunlid A."/>
            <person name="Henrissat B."/>
            <person name="Grigoriev I.V."/>
            <person name="Hibbett D.S."/>
            <person name="Martin F."/>
        </authorList>
    </citation>
    <scope>NUCLEOTIDE SEQUENCE [LARGE SCALE GENOMIC DNA]</scope>
    <source>
        <strain evidence="3">MAFF 305830</strain>
    </source>
</reference>
<evidence type="ECO:0000313" key="3">
    <source>
        <dbReference type="Proteomes" id="UP000054097"/>
    </source>
</evidence>
<evidence type="ECO:0000313" key="2">
    <source>
        <dbReference type="EMBL" id="KIM32439.1"/>
    </source>
</evidence>
<dbReference type="EMBL" id="KN824280">
    <property type="protein sequence ID" value="KIM32439.1"/>
    <property type="molecule type" value="Genomic_DNA"/>
</dbReference>
<dbReference type="AlphaFoldDB" id="A0A0C3BK31"/>
<dbReference type="InterPro" id="IPR045340">
    <property type="entry name" value="DUF6533"/>
</dbReference>